<sequence>MNILITGATGFIGSHLVFQLIRQGHNVTALVRNKEKAQKMFQDNINYIVDLSIYNNLNNFDAVINLAGEPIFNHSWNTQQKKKLIDSRINITKNLTALINQSSKPPHTFISGSATGYYDSQNDQVITENTTNGTEFTAQLCAKWEKTALQANTRVCLLRTGIVLSKSGGALQKMLPIYRWGLGGRLGNGEQYWAWIALEDMLNGILFLLNNPQCRGVFNLSSPNPVKNKIFNQILGRLLKRPYFVSVPSFILKWILGERSQLLLNSQRVMPEKLIQCGFKFHYATLQEALKEILI</sequence>
<comment type="similarity">
    <text evidence="1">Belongs to the NAD(P)-dependent epimerase/dehydratase family. SDR39U1 subfamily.</text>
</comment>
<comment type="caution">
    <text evidence="4">The sequence shown here is derived from an EMBL/GenBank/DDBJ whole genome shotgun (WGS) entry which is preliminary data.</text>
</comment>
<reference evidence="4 5" key="1">
    <citation type="submission" date="2019-03" db="EMBL/GenBank/DDBJ databases">
        <title>Genomic Encyclopedia of Type Strains, Phase IV (KMG-IV): sequencing the most valuable type-strain genomes for metagenomic binning, comparative biology and taxonomic classification.</title>
        <authorList>
            <person name="Goeker M."/>
        </authorList>
    </citation>
    <scope>NUCLEOTIDE SEQUENCE [LARGE SCALE GENOMIC DNA]</scope>
    <source>
        <strain evidence="4 5">DSM 28231</strain>
    </source>
</reference>
<dbReference type="OrthoDB" id="9801773at2"/>
<dbReference type="InterPro" id="IPR010099">
    <property type="entry name" value="SDR39U1"/>
</dbReference>
<dbReference type="Pfam" id="PF08338">
    <property type="entry name" value="DUF1731"/>
    <property type="match status" value="1"/>
</dbReference>
<evidence type="ECO:0000313" key="4">
    <source>
        <dbReference type="EMBL" id="TCP13164.1"/>
    </source>
</evidence>
<name>A0A4R2N0X6_9PAST</name>
<accession>A0A4R2N0X6</accession>
<evidence type="ECO:0000259" key="2">
    <source>
        <dbReference type="Pfam" id="PF01370"/>
    </source>
</evidence>
<evidence type="ECO:0000313" key="5">
    <source>
        <dbReference type="Proteomes" id="UP000294841"/>
    </source>
</evidence>
<dbReference type="PANTHER" id="PTHR11092">
    <property type="entry name" value="SUGAR NUCLEOTIDE EPIMERASE RELATED"/>
    <property type="match status" value="1"/>
</dbReference>
<gene>
    <name evidence="4" type="ORF">EV697_10235</name>
</gene>
<evidence type="ECO:0000259" key="3">
    <source>
        <dbReference type="Pfam" id="PF08338"/>
    </source>
</evidence>
<evidence type="ECO:0008006" key="6">
    <source>
        <dbReference type="Google" id="ProtNLM"/>
    </source>
</evidence>
<evidence type="ECO:0000256" key="1">
    <source>
        <dbReference type="ARBA" id="ARBA00009353"/>
    </source>
</evidence>
<dbReference type="CDD" id="cd05242">
    <property type="entry name" value="SDR_a8"/>
    <property type="match status" value="1"/>
</dbReference>
<proteinExistence type="inferred from homology"/>
<dbReference type="SUPFAM" id="SSF51735">
    <property type="entry name" value="NAD(P)-binding Rossmann-fold domains"/>
    <property type="match status" value="1"/>
</dbReference>
<dbReference type="EMBL" id="SLXI01000002">
    <property type="protein sequence ID" value="TCP13164.1"/>
    <property type="molecule type" value="Genomic_DNA"/>
</dbReference>
<feature type="domain" description="DUF1731" evidence="3">
    <location>
        <begin position="247"/>
        <end position="293"/>
    </location>
</feature>
<dbReference type="NCBIfam" id="TIGR01777">
    <property type="entry name" value="yfcH"/>
    <property type="match status" value="1"/>
</dbReference>
<dbReference type="PANTHER" id="PTHR11092:SF0">
    <property type="entry name" value="EPIMERASE FAMILY PROTEIN SDR39U1"/>
    <property type="match status" value="1"/>
</dbReference>
<organism evidence="4 5">
    <name type="scientific">Bisgaardia hudsonensis</name>
    <dbReference type="NCBI Taxonomy" id="109472"/>
    <lineage>
        <taxon>Bacteria</taxon>
        <taxon>Pseudomonadati</taxon>
        <taxon>Pseudomonadota</taxon>
        <taxon>Gammaproteobacteria</taxon>
        <taxon>Pasteurellales</taxon>
        <taxon>Pasteurellaceae</taxon>
        <taxon>Bisgaardia</taxon>
    </lineage>
</organism>
<protein>
    <recommendedName>
        <fullName evidence="6">TIGR01777 family protein</fullName>
    </recommendedName>
</protein>
<dbReference type="InterPro" id="IPR001509">
    <property type="entry name" value="Epimerase_deHydtase"/>
</dbReference>
<dbReference type="InterPro" id="IPR036291">
    <property type="entry name" value="NAD(P)-bd_dom_sf"/>
</dbReference>
<dbReference type="InterPro" id="IPR013549">
    <property type="entry name" value="DUF1731"/>
</dbReference>
<feature type="domain" description="NAD-dependent epimerase/dehydratase" evidence="2">
    <location>
        <begin position="3"/>
        <end position="219"/>
    </location>
</feature>
<dbReference type="Pfam" id="PF01370">
    <property type="entry name" value="Epimerase"/>
    <property type="match status" value="1"/>
</dbReference>
<dbReference type="Proteomes" id="UP000294841">
    <property type="component" value="Unassembled WGS sequence"/>
</dbReference>
<dbReference type="RefSeq" id="WP_132022399.1">
    <property type="nucleotide sequence ID" value="NZ_CP016605.1"/>
</dbReference>
<dbReference type="AlphaFoldDB" id="A0A4R2N0X6"/>
<keyword evidence="5" id="KW-1185">Reference proteome</keyword>
<dbReference type="Gene3D" id="3.40.50.720">
    <property type="entry name" value="NAD(P)-binding Rossmann-like Domain"/>
    <property type="match status" value="1"/>
</dbReference>